<reference evidence="1" key="2">
    <citation type="submission" date="2017-06" db="EMBL/GenBank/DDBJ databases">
        <title>WGS assembly of Brachypodium distachyon.</title>
        <authorList>
            <consortium name="The International Brachypodium Initiative"/>
            <person name="Lucas S."/>
            <person name="Harmon-Smith M."/>
            <person name="Lail K."/>
            <person name="Tice H."/>
            <person name="Grimwood J."/>
            <person name="Bruce D."/>
            <person name="Barry K."/>
            <person name="Shu S."/>
            <person name="Lindquist E."/>
            <person name="Wang M."/>
            <person name="Pitluck S."/>
            <person name="Vogel J.P."/>
            <person name="Garvin D.F."/>
            <person name="Mockler T.C."/>
            <person name="Schmutz J."/>
            <person name="Rokhsar D."/>
            <person name="Bevan M.W."/>
        </authorList>
    </citation>
    <scope>NUCLEOTIDE SEQUENCE</scope>
    <source>
        <strain evidence="1">Bd21</strain>
    </source>
</reference>
<reference evidence="1 2" key="1">
    <citation type="journal article" date="2010" name="Nature">
        <title>Genome sequencing and analysis of the model grass Brachypodium distachyon.</title>
        <authorList>
            <consortium name="International Brachypodium Initiative"/>
        </authorList>
    </citation>
    <scope>NUCLEOTIDE SEQUENCE [LARGE SCALE GENOMIC DNA]</scope>
    <source>
        <strain evidence="1 2">Bd21</strain>
    </source>
</reference>
<accession>A0A0Q3HGT2</accession>
<organism evidence="1">
    <name type="scientific">Brachypodium distachyon</name>
    <name type="common">Purple false brome</name>
    <name type="synonym">Trachynia distachya</name>
    <dbReference type="NCBI Taxonomy" id="15368"/>
    <lineage>
        <taxon>Eukaryota</taxon>
        <taxon>Viridiplantae</taxon>
        <taxon>Streptophyta</taxon>
        <taxon>Embryophyta</taxon>
        <taxon>Tracheophyta</taxon>
        <taxon>Spermatophyta</taxon>
        <taxon>Magnoliopsida</taxon>
        <taxon>Liliopsida</taxon>
        <taxon>Poales</taxon>
        <taxon>Poaceae</taxon>
        <taxon>BOP clade</taxon>
        <taxon>Pooideae</taxon>
        <taxon>Stipodae</taxon>
        <taxon>Brachypodieae</taxon>
        <taxon>Brachypodium</taxon>
    </lineage>
</organism>
<reference evidence="2" key="3">
    <citation type="submission" date="2018-08" db="UniProtKB">
        <authorList>
            <consortium name="EnsemblPlants"/>
        </authorList>
    </citation>
    <scope>IDENTIFICATION</scope>
    <source>
        <strain evidence="2">cv. Bd21</strain>
    </source>
</reference>
<sequence length="98" mass="11016">MHWRCLRPARRCHGVFPGLARCHLDTFVGLVCCRYAVLPRPSPMPTRRSSSDPARSVPAVSVLARCSTSLRFSFNRWQPRAHEISPPASPFSQISVLD</sequence>
<dbReference type="AlphaFoldDB" id="A0A0Q3HGT2"/>
<protein>
    <submittedName>
        <fullName evidence="1 2">Uncharacterized protein</fullName>
    </submittedName>
</protein>
<proteinExistence type="predicted"/>
<evidence type="ECO:0000313" key="1">
    <source>
        <dbReference type="EMBL" id="KQK21896.1"/>
    </source>
</evidence>
<evidence type="ECO:0000313" key="3">
    <source>
        <dbReference type="Proteomes" id="UP000008810"/>
    </source>
</evidence>
<evidence type="ECO:0000313" key="2">
    <source>
        <dbReference type="EnsemblPlants" id="KQK21896"/>
    </source>
</evidence>
<keyword evidence="3" id="KW-1185">Reference proteome</keyword>
<dbReference type="InParanoid" id="A0A0Q3HGT2"/>
<dbReference type="EMBL" id="CM000880">
    <property type="protein sequence ID" value="KQK21896.1"/>
    <property type="molecule type" value="Genomic_DNA"/>
</dbReference>
<dbReference type="EnsemblPlants" id="KQK21896">
    <property type="protein sequence ID" value="KQK21896"/>
    <property type="gene ID" value="BRADI_1g63805v3"/>
</dbReference>
<gene>
    <name evidence="1" type="ORF">BRADI_1g63805v3</name>
</gene>
<dbReference type="Proteomes" id="UP000008810">
    <property type="component" value="Chromosome 1"/>
</dbReference>
<name>A0A0Q3HGT2_BRADI</name>
<dbReference type="Gramene" id="KQK21896">
    <property type="protein sequence ID" value="KQK21896"/>
    <property type="gene ID" value="BRADI_1g63805v3"/>
</dbReference>